<dbReference type="PANTHER" id="PTHR35529:SF1">
    <property type="entry name" value="MANGANESE EFFLUX PUMP MNTP-RELATED"/>
    <property type="match status" value="1"/>
</dbReference>
<evidence type="ECO:0000256" key="2">
    <source>
        <dbReference type="ARBA" id="ARBA00022692"/>
    </source>
</evidence>
<dbReference type="RefSeq" id="WP_321391312.1">
    <property type="nucleotide sequence ID" value="NZ_CP139487.1"/>
</dbReference>
<organism evidence="6 7">
    <name type="scientific">Peredibacter starrii</name>
    <dbReference type="NCBI Taxonomy" id="28202"/>
    <lineage>
        <taxon>Bacteria</taxon>
        <taxon>Pseudomonadati</taxon>
        <taxon>Bdellovibrionota</taxon>
        <taxon>Bacteriovoracia</taxon>
        <taxon>Bacteriovoracales</taxon>
        <taxon>Bacteriovoracaceae</taxon>
        <taxon>Peredibacter</taxon>
    </lineage>
</organism>
<reference evidence="6 7" key="1">
    <citation type="submission" date="2023-11" db="EMBL/GenBank/DDBJ databases">
        <title>Peredibacter starrii A3.12.</title>
        <authorList>
            <person name="Mitchell R.J."/>
        </authorList>
    </citation>
    <scope>NUCLEOTIDE SEQUENCE [LARGE SCALE GENOMIC DNA]</scope>
    <source>
        <strain evidence="6 7">A3.12</strain>
    </source>
</reference>
<accession>A0AAX4HL06</accession>
<sequence length="189" mass="21119">MITLEILLLGLALAIDAAVVTFAIGLLQVHHSKPERLKRGLLVTAAFGIFQFLMLWAGSFAGYLFTFSSYGYLFQFVVATIFFLIAFKFVQESLNEEDRELEWGLMPIILLGFATSIDALVSGVSFGTLPHPYMAALTVGIVTFLVCGLFYLISQFFQKIPDKWLLRFAGLIFIILGVEIVLAIFYKRA</sequence>
<dbReference type="Proteomes" id="UP001324634">
    <property type="component" value="Chromosome"/>
</dbReference>
<dbReference type="AlphaFoldDB" id="A0AAX4HL06"/>
<keyword evidence="1" id="KW-1003">Cell membrane</keyword>
<keyword evidence="7" id="KW-1185">Reference proteome</keyword>
<protein>
    <submittedName>
        <fullName evidence="6">Manganese efflux pump</fullName>
    </submittedName>
</protein>
<evidence type="ECO:0000256" key="3">
    <source>
        <dbReference type="ARBA" id="ARBA00022989"/>
    </source>
</evidence>
<evidence type="ECO:0000313" key="7">
    <source>
        <dbReference type="Proteomes" id="UP001324634"/>
    </source>
</evidence>
<dbReference type="PANTHER" id="PTHR35529">
    <property type="entry name" value="MANGANESE EFFLUX PUMP MNTP-RELATED"/>
    <property type="match status" value="1"/>
</dbReference>
<dbReference type="EMBL" id="CP139487">
    <property type="protein sequence ID" value="WPU63833.1"/>
    <property type="molecule type" value="Genomic_DNA"/>
</dbReference>
<feature type="transmembrane region" description="Helical" evidence="5">
    <location>
        <begin position="133"/>
        <end position="153"/>
    </location>
</feature>
<gene>
    <name evidence="6" type="ORF">SOO65_14150</name>
</gene>
<dbReference type="InterPro" id="IPR003810">
    <property type="entry name" value="Mntp/YtaF"/>
</dbReference>
<proteinExistence type="predicted"/>
<keyword evidence="2 5" id="KW-0812">Transmembrane</keyword>
<feature type="transmembrane region" description="Helical" evidence="5">
    <location>
        <begin position="165"/>
        <end position="186"/>
    </location>
</feature>
<dbReference type="KEGG" id="psti:SOO65_14150"/>
<evidence type="ECO:0000256" key="1">
    <source>
        <dbReference type="ARBA" id="ARBA00022475"/>
    </source>
</evidence>
<dbReference type="Pfam" id="PF02659">
    <property type="entry name" value="Mntp"/>
    <property type="match status" value="1"/>
</dbReference>
<evidence type="ECO:0000256" key="5">
    <source>
        <dbReference type="SAM" id="Phobius"/>
    </source>
</evidence>
<name>A0AAX4HL06_9BACT</name>
<feature type="transmembrane region" description="Helical" evidence="5">
    <location>
        <begin position="103"/>
        <end position="127"/>
    </location>
</feature>
<evidence type="ECO:0000313" key="6">
    <source>
        <dbReference type="EMBL" id="WPU63833.1"/>
    </source>
</evidence>
<keyword evidence="4 5" id="KW-0472">Membrane</keyword>
<feature type="transmembrane region" description="Helical" evidence="5">
    <location>
        <begin position="6"/>
        <end position="29"/>
    </location>
</feature>
<feature type="transmembrane region" description="Helical" evidence="5">
    <location>
        <begin position="41"/>
        <end position="66"/>
    </location>
</feature>
<keyword evidence="3 5" id="KW-1133">Transmembrane helix</keyword>
<feature type="transmembrane region" description="Helical" evidence="5">
    <location>
        <begin position="72"/>
        <end position="91"/>
    </location>
</feature>
<evidence type="ECO:0000256" key="4">
    <source>
        <dbReference type="ARBA" id="ARBA00023136"/>
    </source>
</evidence>